<feature type="compositionally biased region" description="Polar residues" evidence="1">
    <location>
        <begin position="676"/>
        <end position="687"/>
    </location>
</feature>
<dbReference type="AlphaFoldDB" id="A0A177VFE9"/>
<feature type="region of interest" description="Disordered" evidence="1">
    <location>
        <begin position="605"/>
        <end position="992"/>
    </location>
</feature>
<dbReference type="PANTHER" id="PTHR28051">
    <property type="entry name" value="PROTEIN MTL1-RELATED"/>
    <property type="match status" value="1"/>
</dbReference>
<evidence type="ECO:0000313" key="6">
    <source>
        <dbReference type="Proteomes" id="UP000836402"/>
    </source>
</evidence>
<evidence type="ECO:0000313" key="3">
    <source>
        <dbReference type="EMBL" id="CAD6954109.1"/>
    </source>
</evidence>
<evidence type="ECO:0000256" key="1">
    <source>
        <dbReference type="SAM" id="MobiDB-lite"/>
    </source>
</evidence>
<evidence type="ECO:0000313" key="5">
    <source>
        <dbReference type="Proteomes" id="UP000077671"/>
    </source>
</evidence>
<feature type="compositionally biased region" description="Polar residues" evidence="1">
    <location>
        <begin position="181"/>
        <end position="191"/>
    </location>
</feature>
<reference evidence="4" key="1">
    <citation type="submission" date="2016-04" db="EMBL/GenBank/DDBJ databases">
        <authorList>
            <person name="Nguyen H.D."/>
            <person name="Kesanakurti P."/>
            <person name="Cullis J."/>
            <person name="Levesque C.A."/>
            <person name="Hambleton S."/>
        </authorList>
    </citation>
    <scope>NUCLEOTIDE SEQUENCE</scope>
    <source>
        <strain evidence="4">DAOMC 238032</strain>
    </source>
</reference>
<dbReference type="GO" id="GO:0005773">
    <property type="term" value="C:vacuole"/>
    <property type="evidence" value="ECO:0007669"/>
    <property type="project" value="GOC"/>
</dbReference>
<dbReference type="PANTHER" id="PTHR28051:SF1">
    <property type="entry name" value="PROTEIN MTL1-RELATED"/>
    <property type="match status" value="1"/>
</dbReference>
<feature type="compositionally biased region" description="Low complexity" evidence="1">
    <location>
        <begin position="935"/>
        <end position="944"/>
    </location>
</feature>
<feature type="region of interest" description="Disordered" evidence="1">
    <location>
        <begin position="380"/>
        <end position="417"/>
    </location>
</feature>
<dbReference type="InterPro" id="IPR052292">
    <property type="entry name" value="Glucose_repression_reg"/>
</dbReference>
<feature type="region of interest" description="Disordered" evidence="1">
    <location>
        <begin position="288"/>
        <end position="308"/>
    </location>
</feature>
<accession>A0A177VFE9</accession>
<dbReference type="GO" id="GO:0007039">
    <property type="term" value="P:protein catabolic process in the vacuole"/>
    <property type="evidence" value="ECO:0007669"/>
    <property type="project" value="TreeGrafter"/>
</dbReference>
<feature type="compositionally biased region" description="Low complexity" evidence="1">
    <location>
        <begin position="293"/>
        <end position="308"/>
    </location>
</feature>
<feature type="compositionally biased region" description="Acidic residues" evidence="1">
    <location>
        <begin position="963"/>
        <end position="973"/>
    </location>
</feature>
<organism evidence="4 5">
    <name type="scientific">Tilletia caries</name>
    <name type="common">wheat bunt fungus</name>
    <dbReference type="NCBI Taxonomy" id="13290"/>
    <lineage>
        <taxon>Eukaryota</taxon>
        <taxon>Fungi</taxon>
        <taxon>Dikarya</taxon>
        <taxon>Basidiomycota</taxon>
        <taxon>Ustilaginomycotina</taxon>
        <taxon>Exobasidiomycetes</taxon>
        <taxon>Tilletiales</taxon>
        <taxon>Tilletiaceae</taxon>
        <taxon>Tilletia</taxon>
    </lineage>
</organism>
<feature type="domain" description="Nitrogen regulatory protein areA GATA-like" evidence="2">
    <location>
        <begin position="50"/>
        <end position="77"/>
    </location>
</feature>
<feature type="compositionally biased region" description="Basic and acidic residues" evidence="1">
    <location>
        <begin position="438"/>
        <end position="448"/>
    </location>
</feature>
<protein>
    <recommendedName>
        <fullName evidence="2">Nitrogen regulatory protein areA GATA-like domain-containing protein</fullName>
    </recommendedName>
</protein>
<feature type="compositionally biased region" description="Low complexity" evidence="1">
    <location>
        <begin position="830"/>
        <end position="846"/>
    </location>
</feature>
<feature type="region of interest" description="Disordered" evidence="1">
    <location>
        <begin position="130"/>
        <end position="217"/>
    </location>
</feature>
<name>A0A177VFE9_9BASI</name>
<sequence length="1050" mass="110304">MLSAPAPYPTVSSSIPAPDDAQIVPSHRMPSICVDYLSHNWARDEDVWNSWKAMTKSKNEIANGVRLENASWRTWMKQMRNLKTVSPETLNWLKDSDVTWLYGPLHQGQIEAVPPPKVASTTERLDLVENPRHHTLKNANSASAASLPRVKLSDLRPDSSAGKKPSFTGDAPSPSLPQKPHSANNTINSKMMGNGISKAFSPPHRGPNDPSLSPPATKSILKHRTIQDLLSNPQANSAAGLGSALGFKSASQPSLPELEAAAAATSLALREGQGEAVLSPDQARALGLMGVGNSNNSNSSSTTASPATSHVGLSAITDHVVATSPPTMSASLADGAIPPPHADQQSGSSISLASTSDTDAETASILKSPTASAASLVSLASSTGSGTPNTARSSAVGLNNAAKKSAAPTRERRHISFNQRVEQCISLDMDNAPESLSYRDDEYAHDDDGVGGSGRRGMHAGDYGYGDDDDDEDGSIMWRSGPGQRVQRRPRFDDDEEEEMLTINVRSRPSSSSGGSSTSATSLSTRSHRSTHSISRRTIAKLAPTMLRGGSVLPDTGEWIDHEESDAHDVDLNAGVGSDMISAGVGVGENAHVGAYAHNPVVNVDRERHGGSSLSGGGGNSATTGSGDRDAHDAPAEAFDGVRSGSNDDVDEEDERGRAPEPTRTFSYGRVHQSGRHTSPGSGPQQNHSHHAYSGGDDHHDDSYENGSDGGSGWDNNRANLPSSGQEEDEEEEDWQRENEQEGGRYIRGGVPADDVALRNRNKSRQGGGSAGRESKSKQGSSGGSRSRGDGSAGESGSESWADGDGDGDGLDGSSHQANAKSRRARAENDAPSSPASTSSSFSSSSYKDKSSPRGPGERRRQSSTEVALEDRAVHGVLSIDVDNVPSNDPNSPVNPAHGPTPLNTPTFLLGGKPGKGASPSAKSAHKSRRGGGSRPTPSSSASAHDNKHGHRSTTSASTSAPFDDDDDEDDYDPAGAVVPHRRTSTGALVAPKNRQVQVPLAHDYVDEGDEGGLINRAVEMINTARDLIGALWGASDSDRGRSWRDSTYE</sequence>
<reference evidence="4" key="2">
    <citation type="journal article" date="2019" name="IMA Fungus">
        <title>Genome sequencing and comparison of five Tilletia species to identify candidate genes for the detection of regulated species infecting wheat.</title>
        <authorList>
            <person name="Nguyen H.D.T."/>
            <person name="Sultana T."/>
            <person name="Kesanakurti P."/>
            <person name="Hambleton S."/>
        </authorList>
    </citation>
    <scope>NUCLEOTIDE SEQUENCE</scope>
    <source>
        <strain evidence="4">DAOMC 238032</strain>
    </source>
</reference>
<feature type="compositionally biased region" description="Low complexity" evidence="1">
    <location>
        <begin position="506"/>
        <end position="525"/>
    </location>
</feature>
<dbReference type="EMBL" id="LWDD02001102">
    <property type="protein sequence ID" value="KAE8252598.1"/>
    <property type="molecule type" value="Genomic_DNA"/>
</dbReference>
<dbReference type="EMBL" id="CAJHJG010006013">
    <property type="protein sequence ID" value="CAD6954109.1"/>
    <property type="molecule type" value="Genomic_DNA"/>
</dbReference>
<feature type="compositionally biased region" description="Low complexity" evidence="1">
    <location>
        <begin position="881"/>
        <end position="896"/>
    </location>
</feature>
<dbReference type="Proteomes" id="UP000836402">
    <property type="component" value="Unassembled WGS sequence"/>
</dbReference>
<reference evidence="3" key="3">
    <citation type="submission" date="2020-10" db="EMBL/GenBank/DDBJ databases">
        <authorList>
            <person name="Sedaghatjoo S."/>
        </authorList>
    </citation>
    <scope>NUCLEOTIDE SEQUENCE</scope>
    <source>
        <strain evidence="3">AZH3</strain>
    </source>
</reference>
<evidence type="ECO:0000259" key="2">
    <source>
        <dbReference type="Pfam" id="PF08550"/>
    </source>
</evidence>
<gene>
    <name evidence="4" type="ORF">A4X03_0g6121</name>
    <name evidence="3" type="ORF">JKIAZH3_G2878</name>
</gene>
<dbReference type="GO" id="GO:0042149">
    <property type="term" value="P:cellular response to glucose starvation"/>
    <property type="evidence" value="ECO:0007669"/>
    <property type="project" value="TreeGrafter"/>
</dbReference>
<feature type="compositionally biased region" description="Polar residues" evidence="1">
    <location>
        <begin position="388"/>
        <end position="397"/>
    </location>
</feature>
<evidence type="ECO:0000313" key="4">
    <source>
        <dbReference type="EMBL" id="KAE8252598.1"/>
    </source>
</evidence>
<feature type="compositionally biased region" description="Basic residues" evidence="1">
    <location>
        <begin position="526"/>
        <end position="539"/>
    </location>
</feature>
<feature type="compositionally biased region" description="Basic and acidic residues" evidence="1">
    <location>
        <begin position="847"/>
        <end position="874"/>
    </location>
</feature>
<proteinExistence type="predicted"/>
<feature type="compositionally biased region" description="Polar residues" evidence="1">
    <location>
        <begin position="343"/>
        <end position="356"/>
    </location>
</feature>
<dbReference type="Proteomes" id="UP000077671">
    <property type="component" value="Unassembled WGS sequence"/>
</dbReference>
<feature type="region of interest" description="Disordered" evidence="1">
    <location>
        <begin position="438"/>
        <end position="558"/>
    </location>
</feature>
<keyword evidence="6" id="KW-1185">Reference proteome</keyword>
<feature type="compositionally biased region" description="Acidic residues" evidence="1">
    <location>
        <begin position="465"/>
        <end position="474"/>
    </location>
</feature>
<feature type="region of interest" description="Disordered" evidence="1">
    <location>
        <begin position="325"/>
        <end position="356"/>
    </location>
</feature>
<dbReference type="Pfam" id="PF08550">
    <property type="entry name" value="GATA_AreA"/>
    <property type="match status" value="1"/>
</dbReference>
<feature type="compositionally biased region" description="Acidic residues" evidence="1">
    <location>
        <begin position="726"/>
        <end position="735"/>
    </location>
</feature>
<dbReference type="InterPro" id="IPR013860">
    <property type="entry name" value="AreA_GATA"/>
</dbReference>
<feature type="compositionally biased region" description="Basic and acidic residues" evidence="1">
    <location>
        <begin position="736"/>
        <end position="745"/>
    </location>
</feature>
<comment type="caution">
    <text evidence="4">The sequence shown here is derived from an EMBL/GenBank/DDBJ whole genome shotgun (WGS) entry which is preliminary data.</text>
</comment>